<dbReference type="Proteomes" id="UP001627154">
    <property type="component" value="Unassembled WGS sequence"/>
</dbReference>
<reference evidence="1 2" key="1">
    <citation type="journal article" date="2024" name="bioRxiv">
        <title>A reference genome for Trichogramma kaykai: A tiny desert-dwelling parasitoid wasp with competing sex-ratio distorters.</title>
        <authorList>
            <person name="Culotta J."/>
            <person name="Lindsey A.R."/>
        </authorList>
    </citation>
    <scope>NUCLEOTIDE SEQUENCE [LARGE SCALE GENOMIC DNA]</scope>
    <source>
        <strain evidence="1 2">KSX58</strain>
    </source>
</reference>
<protein>
    <submittedName>
        <fullName evidence="1">Uncharacterized protein</fullName>
    </submittedName>
</protein>
<evidence type="ECO:0000313" key="2">
    <source>
        <dbReference type="Proteomes" id="UP001627154"/>
    </source>
</evidence>
<keyword evidence="2" id="KW-1185">Reference proteome</keyword>
<evidence type="ECO:0000313" key="1">
    <source>
        <dbReference type="EMBL" id="KAL3407240.1"/>
    </source>
</evidence>
<comment type="caution">
    <text evidence="1">The sequence shown here is derived from an EMBL/GenBank/DDBJ whole genome shotgun (WGS) entry which is preliminary data.</text>
</comment>
<accession>A0ABD2XQ76</accession>
<dbReference type="AlphaFoldDB" id="A0ABD2XQ76"/>
<organism evidence="1 2">
    <name type="scientific">Trichogramma kaykai</name>
    <dbReference type="NCBI Taxonomy" id="54128"/>
    <lineage>
        <taxon>Eukaryota</taxon>
        <taxon>Metazoa</taxon>
        <taxon>Ecdysozoa</taxon>
        <taxon>Arthropoda</taxon>
        <taxon>Hexapoda</taxon>
        <taxon>Insecta</taxon>
        <taxon>Pterygota</taxon>
        <taxon>Neoptera</taxon>
        <taxon>Endopterygota</taxon>
        <taxon>Hymenoptera</taxon>
        <taxon>Apocrita</taxon>
        <taxon>Proctotrupomorpha</taxon>
        <taxon>Chalcidoidea</taxon>
        <taxon>Trichogrammatidae</taxon>
        <taxon>Trichogramma</taxon>
    </lineage>
</organism>
<name>A0ABD2XQ76_9HYME</name>
<proteinExistence type="predicted"/>
<sequence length="111" mass="12426">MQLPNVCYEVVTKEKALAFYLHVRILFVSSLERCLDWESHQSYNRTSVDPPSSQHDGDAIQAIATRMDPDDPAQRPLPVRLNKVGIDHQHNIPDVNKGPASWPLGSLLLGV</sequence>
<gene>
    <name evidence="1" type="ORF">TKK_000524</name>
</gene>
<dbReference type="EMBL" id="JBJJXI010000011">
    <property type="protein sequence ID" value="KAL3407240.1"/>
    <property type="molecule type" value="Genomic_DNA"/>
</dbReference>